<dbReference type="GO" id="GO:0016987">
    <property type="term" value="F:sigma factor activity"/>
    <property type="evidence" value="ECO:0007669"/>
    <property type="project" value="UniProtKB-KW"/>
</dbReference>
<keyword evidence="3 6" id="KW-0731">Sigma factor</keyword>
<gene>
    <name evidence="9" type="ORF">HKN21_13935</name>
</gene>
<dbReference type="Pfam" id="PF08281">
    <property type="entry name" value="Sigma70_r4_2"/>
    <property type="match status" value="1"/>
</dbReference>
<accession>A0A7Y2E9S0</accession>
<evidence type="ECO:0000256" key="2">
    <source>
        <dbReference type="ARBA" id="ARBA00023015"/>
    </source>
</evidence>
<dbReference type="Gene3D" id="1.10.10.10">
    <property type="entry name" value="Winged helix-like DNA-binding domain superfamily/Winged helix DNA-binding domain"/>
    <property type="match status" value="1"/>
</dbReference>
<protein>
    <recommendedName>
        <fullName evidence="6">RNA polymerase sigma factor</fullName>
    </recommendedName>
</protein>
<dbReference type="InterPro" id="IPR014284">
    <property type="entry name" value="RNA_pol_sigma-70_dom"/>
</dbReference>
<evidence type="ECO:0000256" key="3">
    <source>
        <dbReference type="ARBA" id="ARBA00023082"/>
    </source>
</evidence>
<dbReference type="InterPro" id="IPR007627">
    <property type="entry name" value="RNA_pol_sigma70_r2"/>
</dbReference>
<evidence type="ECO:0000256" key="6">
    <source>
        <dbReference type="RuleBase" id="RU000716"/>
    </source>
</evidence>
<dbReference type="InterPro" id="IPR039425">
    <property type="entry name" value="RNA_pol_sigma-70-like"/>
</dbReference>
<keyword evidence="5 6" id="KW-0804">Transcription</keyword>
<dbReference type="PANTHER" id="PTHR43133">
    <property type="entry name" value="RNA POLYMERASE ECF-TYPE SIGMA FACTO"/>
    <property type="match status" value="1"/>
</dbReference>
<proteinExistence type="inferred from homology"/>
<dbReference type="Pfam" id="PF04542">
    <property type="entry name" value="Sigma70_r2"/>
    <property type="match status" value="1"/>
</dbReference>
<evidence type="ECO:0000313" key="9">
    <source>
        <dbReference type="EMBL" id="NNF07859.1"/>
    </source>
</evidence>
<keyword evidence="4 6" id="KW-0238">DNA-binding</keyword>
<dbReference type="Gene3D" id="1.10.1740.10">
    <property type="match status" value="1"/>
</dbReference>
<keyword evidence="2 6" id="KW-0805">Transcription regulation</keyword>
<reference evidence="9 10" key="1">
    <citation type="submission" date="2020-03" db="EMBL/GenBank/DDBJ databases">
        <title>Metabolic flexibility allows generalist bacteria to become dominant in a frequently disturbed ecosystem.</title>
        <authorList>
            <person name="Chen Y.-J."/>
            <person name="Leung P.M."/>
            <person name="Bay S.K."/>
            <person name="Hugenholtz P."/>
            <person name="Kessler A.J."/>
            <person name="Shelley G."/>
            <person name="Waite D.W."/>
            <person name="Cook P.L."/>
            <person name="Greening C."/>
        </authorList>
    </citation>
    <scope>NUCLEOTIDE SEQUENCE [LARGE SCALE GENOMIC DNA]</scope>
    <source>
        <strain evidence="9">SS_bin_28</strain>
    </source>
</reference>
<dbReference type="PANTHER" id="PTHR43133:SF51">
    <property type="entry name" value="RNA POLYMERASE SIGMA FACTOR"/>
    <property type="match status" value="1"/>
</dbReference>
<evidence type="ECO:0000256" key="1">
    <source>
        <dbReference type="ARBA" id="ARBA00010641"/>
    </source>
</evidence>
<evidence type="ECO:0000313" key="10">
    <source>
        <dbReference type="Proteomes" id="UP000547674"/>
    </source>
</evidence>
<comment type="caution">
    <text evidence="9">The sequence shown here is derived from an EMBL/GenBank/DDBJ whole genome shotgun (WGS) entry which is preliminary data.</text>
</comment>
<evidence type="ECO:0000256" key="4">
    <source>
        <dbReference type="ARBA" id="ARBA00023125"/>
    </source>
</evidence>
<feature type="domain" description="RNA polymerase sigma-70 region 2" evidence="7">
    <location>
        <begin position="21"/>
        <end position="85"/>
    </location>
</feature>
<evidence type="ECO:0000259" key="8">
    <source>
        <dbReference type="Pfam" id="PF08281"/>
    </source>
</evidence>
<feature type="domain" description="RNA polymerase sigma factor 70 region 4 type 2" evidence="8">
    <location>
        <begin position="125"/>
        <end position="176"/>
    </location>
</feature>
<dbReference type="InterPro" id="IPR013249">
    <property type="entry name" value="RNA_pol_sigma70_r4_t2"/>
</dbReference>
<dbReference type="EMBL" id="JABDJR010000559">
    <property type="protein sequence ID" value="NNF07859.1"/>
    <property type="molecule type" value="Genomic_DNA"/>
</dbReference>
<comment type="similarity">
    <text evidence="1 6">Belongs to the sigma-70 factor family. ECF subfamily.</text>
</comment>
<dbReference type="Proteomes" id="UP000547674">
    <property type="component" value="Unassembled WGS sequence"/>
</dbReference>
<dbReference type="SUPFAM" id="SSF88946">
    <property type="entry name" value="Sigma2 domain of RNA polymerase sigma factors"/>
    <property type="match status" value="1"/>
</dbReference>
<organism evidence="9 10">
    <name type="scientific">Eiseniibacteriota bacterium</name>
    <dbReference type="NCBI Taxonomy" id="2212470"/>
    <lineage>
        <taxon>Bacteria</taxon>
        <taxon>Candidatus Eiseniibacteriota</taxon>
    </lineage>
</organism>
<dbReference type="GO" id="GO:0006352">
    <property type="term" value="P:DNA-templated transcription initiation"/>
    <property type="evidence" value="ECO:0007669"/>
    <property type="project" value="InterPro"/>
</dbReference>
<dbReference type="AlphaFoldDB" id="A0A7Y2E9S0"/>
<sequence length="188" mass="21722">MSERELLSRAQHGDKIAYGGLVKLHQDAIFGLVLRQVQDRLTAEELTQDVFVKAFRNLGSFRGDSKFSTWLYRIAVNVCYDYRGSSKARFKKEEVNIEPEPGVFLGRVDLGRRPDEEIATKEMAMAFQNCLDRLEPNYREAFLLRHQQGLSYDAIAEVLEISRSNAKVRVHRAREMILETMRKMGHDV</sequence>
<dbReference type="InterPro" id="IPR000838">
    <property type="entry name" value="RNA_pol_sigma70_ECF_CS"/>
</dbReference>
<dbReference type="PROSITE" id="PS01063">
    <property type="entry name" value="SIGMA70_ECF"/>
    <property type="match status" value="1"/>
</dbReference>
<dbReference type="CDD" id="cd06171">
    <property type="entry name" value="Sigma70_r4"/>
    <property type="match status" value="1"/>
</dbReference>
<name>A0A7Y2E9S0_UNCEI</name>
<dbReference type="NCBIfam" id="TIGR02937">
    <property type="entry name" value="sigma70-ECF"/>
    <property type="match status" value="1"/>
</dbReference>
<dbReference type="SUPFAM" id="SSF88659">
    <property type="entry name" value="Sigma3 and sigma4 domains of RNA polymerase sigma factors"/>
    <property type="match status" value="1"/>
</dbReference>
<dbReference type="InterPro" id="IPR013325">
    <property type="entry name" value="RNA_pol_sigma_r2"/>
</dbReference>
<dbReference type="InterPro" id="IPR013324">
    <property type="entry name" value="RNA_pol_sigma_r3/r4-like"/>
</dbReference>
<evidence type="ECO:0000259" key="7">
    <source>
        <dbReference type="Pfam" id="PF04542"/>
    </source>
</evidence>
<dbReference type="InterPro" id="IPR036388">
    <property type="entry name" value="WH-like_DNA-bd_sf"/>
</dbReference>
<evidence type="ECO:0000256" key="5">
    <source>
        <dbReference type="ARBA" id="ARBA00023163"/>
    </source>
</evidence>
<dbReference type="GO" id="GO:0003677">
    <property type="term" value="F:DNA binding"/>
    <property type="evidence" value="ECO:0007669"/>
    <property type="project" value="UniProtKB-KW"/>
</dbReference>